<evidence type="ECO:0000313" key="10">
    <source>
        <dbReference type="EMBL" id="ROR82752.1"/>
    </source>
</evidence>
<evidence type="ECO:0000256" key="5">
    <source>
        <dbReference type="ARBA" id="ARBA00022989"/>
    </source>
</evidence>
<feature type="region of interest" description="Disordered" evidence="7">
    <location>
        <begin position="1"/>
        <end position="37"/>
    </location>
</feature>
<gene>
    <name evidence="10" type="ORF">EDD42_2848</name>
</gene>
<keyword evidence="11" id="KW-1185">Reference proteome</keyword>
<evidence type="ECO:0000313" key="11">
    <source>
        <dbReference type="Proteomes" id="UP000266915"/>
    </source>
</evidence>
<evidence type="ECO:0000256" key="4">
    <source>
        <dbReference type="ARBA" id="ARBA00022801"/>
    </source>
</evidence>
<dbReference type="AlphaFoldDB" id="A0A3N2C5H7"/>
<dbReference type="Pfam" id="PF01569">
    <property type="entry name" value="PAP2"/>
    <property type="match status" value="1"/>
</dbReference>
<comment type="subcellular location">
    <subcellularLocation>
        <location evidence="1">Cell membrane</location>
        <topology evidence="1">Multi-pass membrane protein</topology>
    </subcellularLocation>
</comment>
<dbReference type="SUPFAM" id="SSF48317">
    <property type="entry name" value="Acid phosphatase/Vanadium-dependent haloperoxidase"/>
    <property type="match status" value="1"/>
</dbReference>
<comment type="caution">
    <text evidence="10">The sequence shown here is derived from an EMBL/GenBank/DDBJ whole genome shotgun (WGS) entry which is preliminary data.</text>
</comment>
<protein>
    <submittedName>
        <fullName evidence="10">Membrane-associated phospholipid phosphatase</fullName>
    </submittedName>
</protein>
<feature type="transmembrane region" description="Helical" evidence="8">
    <location>
        <begin position="55"/>
        <end position="75"/>
    </location>
</feature>
<feature type="transmembrane region" description="Helical" evidence="8">
    <location>
        <begin position="184"/>
        <end position="210"/>
    </location>
</feature>
<sequence length="261" mass="27804">MTAPDDHDDPAAAPAPEVHEAVSPALDESGALAMDPDPASIRPDPKLAAKVSRRWPLISGAIAVVLVLLLGVLLFQRGPNAPFGFDEEWMQEVLEERSPWLVQAALVMNWLGGGVVAIFVVPLLGIAVLLLLRRPWAALYFALVSALSAGAVQIIKNIVGRSRPEDILVHADFGSFPSGHSANAATIAVAFGIIFPRVWVWLIGVAYTLLMMLSRTYLGAHWVSDTIGGLLLGAGVALIIAVPLLHRMSTEPKKRVPLTGG</sequence>
<evidence type="ECO:0000259" key="9">
    <source>
        <dbReference type="SMART" id="SM00014"/>
    </source>
</evidence>
<evidence type="ECO:0000256" key="7">
    <source>
        <dbReference type="SAM" id="MobiDB-lite"/>
    </source>
</evidence>
<accession>A0A3N2C5H7</accession>
<dbReference type="GO" id="GO:0005886">
    <property type="term" value="C:plasma membrane"/>
    <property type="evidence" value="ECO:0007669"/>
    <property type="project" value="UniProtKB-SubCell"/>
</dbReference>
<dbReference type="InterPro" id="IPR000326">
    <property type="entry name" value="PAP2/HPO"/>
</dbReference>
<keyword evidence="3 8" id="KW-0812">Transmembrane</keyword>
<reference evidence="10 11" key="1">
    <citation type="submission" date="2018-11" db="EMBL/GenBank/DDBJ databases">
        <title>Sequencing the genomes of 1000 actinobacteria strains.</title>
        <authorList>
            <person name="Klenk H.-P."/>
        </authorList>
    </citation>
    <scope>NUCLEOTIDE SEQUENCE [LARGE SCALE GENOMIC DNA]</scope>
    <source>
        <strain evidence="10 11">DSM 14012</strain>
    </source>
</reference>
<proteinExistence type="predicted"/>
<dbReference type="Gene3D" id="1.20.144.10">
    <property type="entry name" value="Phosphatidic acid phosphatase type 2/haloperoxidase"/>
    <property type="match status" value="2"/>
</dbReference>
<dbReference type="PANTHER" id="PTHR14969:SF62">
    <property type="entry name" value="DECAPRENYLPHOSPHORYL-5-PHOSPHORIBOSE PHOSPHATASE RV3807C-RELATED"/>
    <property type="match status" value="1"/>
</dbReference>
<evidence type="ECO:0000256" key="8">
    <source>
        <dbReference type="SAM" id="Phobius"/>
    </source>
</evidence>
<dbReference type="InterPro" id="IPR036938">
    <property type="entry name" value="PAP2/HPO_sf"/>
</dbReference>
<dbReference type="RefSeq" id="WP_234994111.1">
    <property type="nucleotide sequence ID" value="NZ_FXAP01000004.1"/>
</dbReference>
<evidence type="ECO:0000256" key="3">
    <source>
        <dbReference type="ARBA" id="ARBA00022692"/>
    </source>
</evidence>
<dbReference type="CDD" id="cd03392">
    <property type="entry name" value="PAP2_like_2"/>
    <property type="match status" value="1"/>
</dbReference>
<dbReference type="Proteomes" id="UP000266915">
    <property type="component" value="Unassembled WGS sequence"/>
</dbReference>
<keyword evidence="6 8" id="KW-0472">Membrane</keyword>
<evidence type="ECO:0000256" key="1">
    <source>
        <dbReference type="ARBA" id="ARBA00004651"/>
    </source>
</evidence>
<keyword evidence="2" id="KW-1003">Cell membrane</keyword>
<evidence type="ECO:0000256" key="2">
    <source>
        <dbReference type="ARBA" id="ARBA00022475"/>
    </source>
</evidence>
<feature type="transmembrane region" description="Helical" evidence="8">
    <location>
        <begin position="222"/>
        <end position="245"/>
    </location>
</feature>
<dbReference type="SMART" id="SM00014">
    <property type="entry name" value="acidPPc"/>
    <property type="match status" value="1"/>
</dbReference>
<dbReference type="PANTHER" id="PTHR14969">
    <property type="entry name" value="SPHINGOSINE-1-PHOSPHATE PHOSPHOHYDROLASE"/>
    <property type="match status" value="1"/>
</dbReference>
<dbReference type="GO" id="GO:0016787">
    <property type="term" value="F:hydrolase activity"/>
    <property type="evidence" value="ECO:0007669"/>
    <property type="project" value="UniProtKB-KW"/>
</dbReference>
<evidence type="ECO:0000256" key="6">
    <source>
        <dbReference type="ARBA" id="ARBA00023136"/>
    </source>
</evidence>
<keyword evidence="5 8" id="KW-1133">Transmembrane helix</keyword>
<keyword evidence="4" id="KW-0378">Hydrolase</keyword>
<feature type="domain" description="Phosphatidic acid phosphatase type 2/haloperoxidase" evidence="9">
    <location>
        <begin position="137"/>
        <end position="241"/>
    </location>
</feature>
<dbReference type="EMBL" id="RKHL01000001">
    <property type="protein sequence ID" value="ROR82752.1"/>
    <property type="molecule type" value="Genomic_DNA"/>
</dbReference>
<organism evidence="10 11">
    <name type="scientific">Plantibacter flavus</name>
    <dbReference type="NCBI Taxonomy" id="150123"/>
    <lineage>
        <taxon>Bacteria</taxon>
        <taxon>Bacillati</taxon>
        <taxon>Actinomycetota</taxon>
        <taxon>Actinomycetes</taxon>
        <taxon>Micrococcales</taxon>
        <taxon>Microbacteriaceae</taxon>
        <taxon>Plantibacter</taxon>
    </lineage>
</organism>
<feature type="transmembrane region" description="Helical" evidence="8">
    <location>
        <begin position="110"/>
        <end position="132"/>
    </location>
</feature>
<name>A0A3N2C5H7_9MICO</name>